<evidence type="ECO:0000313" key="2">
    <source>
        <dbReference type="Proteomes" id="UP000035740"/>
    </source>
</evidence>
<proteinExistence type="predicted"/>
<name>A0A0J8B5Z6_BETVV</name>
<sequence>MDNCNKKIRTIEVLRSQLFHISKQIPSFHYKTYALLMLD</sequence>
<dbReference type="Gramene" id="KMS95227">
    <property type="protein sequence ID" value="KMS95227"/>
    <property type="gene ID" value="BVRB_010780"/>
</dbReference>
<evidence type="ECO:0000313" key="1">
    <source>
        <dbReference type="EMBL" id="KMS95227.1"/>
    </source>
</evidence>
<reference evidence="1 2" key="1">
    <citation type="journal article" date="2014" name="Nature">
        <title>The genome of the recently domesticated crop plant sugar beet (Beta vulgaris).</title>
        <authorList>
            <person name="Dohm J.C."/>
            <person name="Minoche A.E."/>
            <person name="Holtgrawe D."/>
            <person name="Capella-Gutierrez S."/>
            <person name="Zakrzewski F."/>
            <person name="Tafer H."/>
            <person name="Rupp O."/>
            <person name="Sorensen T.R."/>
            <person name="Stracke R."/>
            <person name="Reinhardt R."/>
            <person name="Goesmann A."/>
            <person name="Kraft T."/>
            <person name="Schulz B."/>
            <person name="Stadler P.F."/>
            <person name="Schmidt T."/>
            <person name="Gabaldon T."/>
            <person name="Lehrach H."/>
            <person name="Weisshaar B."/>
            <person name="Himmelbauer H."/>
        </authorList>
    </citation>
    <scope>NUCLEOTIDE SEQUENCE [LARGE SCALE GENOMIC DNA]</scope>
    <source>
        <tissue evidence="1">Taproot</tissue>
    </source>
</reference>
<dbReference type="Proteomes" id="UP000035740">
    <property type="component" value="Unassembled WGS sequence"/>
</dbReference>
<organism evidence="1 2">
    <name type="scientific">Beta vulgaris subsp. vulgaris</name>
    <name type="common">Beet</name>
    <dbReference type="NCBI Taxonomy" id="3555"/>
    <lineage>
        <taxon>Eukaryota</taxon>
        <taxon>Viridiplantae</taxon>
        <taxon>Streptophyta</taxon>
        <taxon>Embryophyta</taxon>
        <taxon>Tracheophyta</taxon>
        <taxon>Spermatophyta</taxon>
        <taxon>Magnoliopsida</taxon>
        <taxon>eudicotyledons</taxon>
        <taxon>Gunneridae</taxon>
        <taxon>Pentapetalae</taxon>
        <taxon>Caryophyllales</taxon>
        <taxon>Chenopodiaceae</taxon>
        <taxon>Betoideae</taxon>
        <taxon>Beta</taxon>
    </lineage>
</organism>
<keyword evidence="2" id="KW-1185">Reference proteome</keyword>
<dbReference type="AlphaFoldDB" id="A0A0J8B5Z6"/>
<accession>A0A0J8B5Z6</accession>
<dbReference type="EMBL" id="KQ090509">
    <property type="protein sequence ID" value="KMS95227.1"/>
    <property type="molecule type" value="Genomic_DNA"/>
</dbReference>
<protein>
    <submittedName>
        <fullName evidence="1">Uncharacterized protein</fullName>
    </submittedName>
</protein>
<gene>
    <name evidence="1" type="ORF">BVRB_010780</name>
</gene>